<accession>A0ABQ5QEB5</accession>
<dbReference type="Proteomes" id="UP001165069">
    <property type="component" value="Unassembled WGS sequence"/>
</dbReference>
<evidence type="ECO:0000256" key="2">
    <source>
        <dbReference type="ARBA" id="ARBA00008787"/>
    </source>
</evidence>
<dbReference type="SUPFAM" id="SSF101116">
    <property type="entry name" value="Flagellar export chaperone FliS"/>
    <property type="match status" value="1"/>
</dbReference>
<comment type="caution">
    <text evidence="6">The sequence shown here is derived from an EMBL/GenBank/DDBJ whole genome shotgun (WGS) entry which is preliminary data.</text>
</comment>
<evidence type="ECO:0000256" key="5">
    <source>
        <dbReference type="ARBA" id="ARBA00023186"/>
    </source>
</evidence>
<dbReference type="NCBIfam" id="TIGR00208">
    <property type="entry name" value="fliS"/>
    <property type="match status" value="1"/>
</dbReference>
<proteinExistence type="inferred from homology"/>
<comment type="similarity">
    <text evidence="2">Belongs to the FliS family.</text>
</comment>
<dbReference type="CDD" id="cd16098">
    <property type="entry name" value="FliS"/>
    <property type="match status" value="1"/>
</dbReference>
<evidence type="ECO:0000313" key="6">
    <source>
        <dbReference type="EMBL" id="GLH73180.1"/>
    </source>
</evidence>
<dbReference type="InterPro" id="IPR036584">
    <property type="entry name" value="FliS_sf"/>
</dbReference>
<gene>
    <name evidence="6" type="ORF">GETHLI_16820</name>
</gene>
<dbReference type="Pfam" id="PF02561">
    <property type="entry name" value="FliS"/>
    <property type="match status" value="1"/>
</dbReference>
<evidence type="ECO:0008006" key="8">
    <source>
        <dbReference type="Google" id="ProtNLM"/>
    </source>
</evidence>
<keyword evidence="3" id="KW-0963">Cytoplasm</keyword>
<sequence length="141" mass="15838">MKPYAPPTDAYLVQRVMNAGPVQQAALLMEAGQRFIGKAIKAMEQSNHMEAGRCLSRVTEIINEATLRLNHEEGGELVGNLGKVYDWWIWEVFEASANKDVARLEALSFHMGEIRQAWEQLHIKLSGAAAAMDFQVRDRVV</sequence>
<dbReference type="RefSeq" id="WP_285573884.1">
    <property type="nucleotide sequence ID" value="NZ_BSDE01000003.1"/>
</dbReference>
<reference evidence="6 7" key="1">
    <citation type="journal article" date="2023" name="Antonie Van Leeuwenhoek">
        <title>Mesoterricola silvestris gen. nov., sp. nov., Mesoterricola sediminis sp. nov., Geothrix oryzae sp. nov., Geothrix edaphica sp. nov., Geothrix rubra sp. nov., and Geothrix limicola sp. nov., six novel members of Acidobacteriota isolated from soils.</title>
        <authorList>
            <person name="Itoh H."/>
            <person name="Sugisawa Y."/>
            <person name="Mise K."/>
            <person name="Xu Z."/>
            <person name="Kuniyasu M."/>
            <person name="Ushijima N."/>
            <person name="Kawano K."/>
            <person name="Kobayashi E."/>
            <person name="Shiratori Y."/>
            <person name="Masuda Y."/>
            <person name="Senoo K."/>
        </authorList>
    </citation>
    <scope>NUCLEOTIDE SEQUENCE [LARGE SCALE GENOMIC DNA]</scope>
    <source>
        <strain evidence="6 7">Red804</strain>
    </source>
</reference>
<dbReference type="Gene3D" id="1.20.120.340">
    <property type="entry name" value="Flagellar protein FliS"/>
    <property type="match status" value="1"/>
</dbReference>
<evidence type="ECO:0000256" key="1">
    <source>
        <dbReference type="ARBA" id="ARBA00004514"/>
    </source>
</evidence>
<name>A0ABQ5QEB5_9BACT</name>
<evidence type="ECO:0000256" key="3">
    <source>
        <dbReference type="ARBA" id="ARBA00022490"/>
    </source>
</evidence>
<comment type="subcellular location">
    <subcellularLocation>
        <location evidence="1">Cytoplasm</location>
        <location evidence="1">Cytosol</location>
    </subcellularLocation>
</comment>
<dbReference type="InterPro" id="IPR003713">
    <property type="entry name" value="FliS"/>
</dbReference>
<keyword evidence="4" id="KW-1005">Bacterial flagellum biogenesis</keyword>
<evidence type="ECO:0000256" key="4">
    <source>
        <dbReference type="ARBA" id="ARBA00022795"/>
    </source>
</evidence>
<organism evidence="6 7">
    <name type="scientific">Geothrix limicola</name>
    <dbReference type="NCBI Taxonomy" id="2927978"/>
    <lineage>
        <taxon>Bacteria</taxon>
        <taxon>Pseudomonadati</taxon>
        <taxon>Acidobacteriota</taxon>
        <taxon>Holophagae</taxon>
        <taxon>Holophagales</taxon>
        <taxon>Holophagaceae</taxon>
        <taxon>Geothrix</taxon>
    </lineage>
</organism>
<keyword evidence="5" id="KW-0143">Chaperone</keyword>
<dbReference type="EMBL" id="BSDE01000003">
    <property type="protein sequence ID" value="GLH73180.1"/>
    <property type="molecule type" value="Genomic_DNA"/>
</dbReference>
<keyword evidence="7" id="KW-1185">Reference proteome</keyword>
<evidence type="ECO:0000313" key="7">
    <source>
        <dbReference type="Proteomes" id="UP001165069"/>
    </source>
</evidence>
<dbReference type="PANTHER" id="PTHR34773">
    <property type="entry name" value="FLAGELLAR SECRETION CHAPERONE FLIS"/>
    <property type="match status" value="1"/>
</dbReference>
<protein>
    <recommendedName>
        <fullName evidence="8">Flagellar secretion chaperone FliS</fullName>
    </recommendedName>
</protein>
<dbReference type="PANTHER" id="PTHR34773:SF1">
    <property type="entry name" value="FLAGELLAR SECRETION CHAPERONE FLIS"/>
    <property type="match status" value="1"/>
</dbReference>